<proteinExistence type="predicted"/>
<dbReference type="STRING" id="295069.SAMN05421856_101340"/>
<dbReference type="OrthoDB" id="1263570at2"/>
<dbReference type="AlphaFoldDB" id="A0A1H7VYV0"/>
<organism evidence="1 2">
    <name type="scientific">Chryseobacterium taichungense</name>
    <dbReference type="NCBI Taxonomy" id="295069"/>
    <lineage>
        <taxon>Bacteria</taxon>
        <taxon>Pseudomonadati</taxon>
        <taxon>Bacteroidota</taxon>
        <taxon>Flavobacteriia</taxon>
        <taxon>Flavobacteriales</taxon>
        <taxon>Weeksellaceae</taxon>
        <taxon>Chryseobacterium group</taxon>
        <taxon>Chryseobacterium</taxon>
    </lineage>
</organism>
<evidence type="ECO:0000313" key="2">
    <source>
        <dbReference type="Proteomes" id="UP000199450"/>
    </source>
</evidence>
<reference evidence="2" key="1">
    <citation type="submission" date="2016-10" db="EMBL/GenBank/DDBJ databases">
        <authorList>
            <person name="Varghese N."/>
            <person name="Submissions S."/>
        </authorList>
    </citation>
    <scope>NUCLEOTIDE SEQUENCE [LARGE SCALE GENOMIC DNA]</scope>
    <source>
        <strain evidence="2">DSM 17453</strain>
    </source>
</reference>
<sequence>MKLVAIIKSVRENKIDKLFLDNSINIEYDLVDIYAVGSLELEADYRLFNGEEVPGTRIFVNEGVTYENLCPLSMLDDLVNDFVNQNSAISNSDLALRILEYIENDA</sequence>
<gene>
    <name evidence="1" type="ORF">SAMN05421856_101340</name>
</gene>
<accession>A0A1H7VYV0</accession>
<protein>
    <submittedName>
        <fullName evidence="1">Uncharacterized protein</fullName>
    </submittedName>
</protein>
<name>A0A1H7VYV0_9FLAO</name>
<dbReference type="EMBL" id="FOBV01000001">
    <property type="protein sequence ID" value="SEM13965.1"/>
    <property type="molecule type" value="Genomic_DNA"/>
</dbReference>
<dbReference type="Proteomes" id="UP000199450">
    <property type="component" value="Unassembled WGS sequence"/>
</dbReference>
<evidence type="ECO:0000313" key="1">
    <source>
        <dbReference type="EMBL" id="SEM13965.1"/>
    </source>
</evidence>
<keyword evidence="2" id="KW-1185">Reference proteome</keyword>
<dbReference type="RefSeq" id="WP_089998108.1">
    <property type="nucleotide sequence ID" value="NZ_FOBV01000001.1"/>
</dbReference>